<dbReference type="InterPro" id="IPR000322">
    <property type="entry name" value="Glyco_hydro_31_TIM"/>
</dbReference>
<sequence>MKKAFISILILCSAVSAIAQQYETAVAPLKGEKWWGGLVALGSHMPFTSTTEWYDLSKKNLNNQIVPLILSSEGRYIWSEQPFRFRLQNDTLLLSSDYEKLNAVSAGKTLKDAYLSASAQHFPPSQKIPEEIFFSKPQYNTWIELMYNQNQIDIEKYAQDILANDFPTGIFMIDDNWQKYYGNFDFKPEKFPDAAGMIDRLHKQGFKVMLWIAPFVSADSPEYRLLAKKGYLVKEKDGITPAMIHWWNGVSACYDMTNPEAASYLEEQLLTAQRKYGIDGYKFDAGDVNHFTGEYAFHDPTANACTFSQKWAELGLKFPYNEFRTSFKLGGQAIVQRLGDKSYSWHASSLLIPDMIAAGLLGHAYTCPDMIGGGEFGSFLNIDTDKFDQELIVRSCQIHAFMPMMQFSVAPWRILDKKHLDICRQFAQFHEQMGSYILQVAIHASQTGEPIVQHLEYAFPHQGFADCHDQFMLGDKYMVAPMVTKGTHRTVKLPKGEWRDDMGKKFKGPKTIEIEVPLERLPYFERIK</sequence>
<dbReference type="PANTHER" id="PTHR43053">
    <property type="entry name" value="GLYCOSIDASE FAMILY 31"/>
    <property type="match status" value="1"/>
</dbReference>
<keyword evidence="2 4" id="KW-0378">Hydrolase</keyword>
<dbReference type="PANTHER" id="PTHR43053:SF4">
    <property type="entry name" value="MYOGENESIS-REGULATING GLYCOSIDASE"/>
    <property type="match status" value="1"/>
</dbReference>
<proteinExistence type="inferred from homology"/>
<feature type="domain" description="Glycosyl hydrolase family 31 C-terminal" evidence="7">
    <location>
        <begin position="448"/>
        <end position="526"/>
    </location>
</feature>
<reference evidence="8 9" key="1">
    <citation type="submission" date="2018-08" db="EMBL/GenBank/DDBJ databases">
        <title>A genome reference for cultivated species of the human gut microbiota.</title>
        <authorList>
            <person name="Zou Y."/>
            <person name="Xue W."/>
            <person name="Luo G."/>
        </authorList>
    </citation>
    <scope>NUCLEOTIDE SEQUENCE [LARGE SCALE GENOMIC DNA]</scope>
    <source>
        <strain evidence="8 9">AM40-30BH</strain>
    </source>
</reference>
<dbReference type="SUPFAM" id="SSF51011">
    <property type="entry name" value="Glycosyl hydrolase domain"/>
    <property type="match status" value="1"/>
</dbReference>
<feature type="signal peptide" evidence="5">
    <location>
        <begin position="1"/>
        <end position="19"/>
    </location>
</feature>
<dbReference type="RefSeq" id="WP_122201677.1">
    <property type="nucleotide sequence ID" value="NZ_CABJFV010000008.1"/>
</dbReference>
<protein>
    <submittedName>
        <fullName evidence="8">Glycoside hydrolase</fullName>
    </submittedName>
</protein>
<dbReference type="InterPro" id="IPR050985">
    <property type="entry name" value="Alpha-glycosidase_related"/>
</dbReference>
<feature type="domain" description="Glycoside hydrolase family 31 TIM barrel" evidence="6">
    <location>
        <begin position="146"/>
        <end position="436"/>
    </location>
</feature>
<evidence type="ECO:0000256" key="5">
    <source>
        <dbReference type="SAM" id="SignalP"/>
    </source>
</evidence>
<dbReference type="EMBL" id="QSGO01000008">
    <property type="protein sequence ID" value="RHB34768.1"/>
    <property type="molecule type" value="Genomic_DNA"/>
</dbReference>
<evidence type="ECO:0000256" key="3">
    <source>
        <dbReference type="ARBA" id="ARBA00023295"/>
    </source>
</evidence>
<evidence type="ECO:0000259" key="6">
    <source>
        <dbReference type="Pfam" id="PF01055"/>
    </source>
</evidence>
<feature type="chain" id="PRO_5019129390" evidence="5">
    <location>
        <begin position="20"/>
        <end position="528"/>
    </location>
</feature>
<evidence type="ECO:0000256" key="2">
    <source>
        <dbReference type="ARBA" id="ARBA00022801"/>
    </source>
</evidence>
<keyword evidence="5" id="KW-0732">Signal</keyword>
<evidence type="ECO:0000256" key="1">
    <source>
        <dbReference type="ARBA" id="ARBA00007806"/>
    </source>
</evidence>
<dbReference type="AlphaFoldDB" id="A0A413VMB7"/>
<evidence type="ECO:0000259" key="7">
    <source>
        <dbReference type="Pfam" id="PF21365"/>
    </source>
</evidence>
<dbReference type="Gene3D" id="2.60.40.1180">
    <property type="entry name" value="Golgi alpha-mannosidase II"/>
    <property type="match status" value="1"/>
</dbReference>
<name>A0A413VMB7_9BACE</name>
<accession>A0A413VMB7</accession>
<dbReference type="Pfam" id="PF01055">
    <property type="entry name" value="Glyco_hydro_31_2nd"/>
    <property type="match status" value="1"/>
</dbReference>
<dbReference type="InterPro" id="IPR017853">
    <property type="entry name" value="GH"/>
</dbReference>
<dbReference type="InterPro" id="IPR048395">
    <property type="entry name" value="Glyco_hydro_31_C"/>
</dbReference>
<evidence type="ECO:0000256" key="4">
    <source>
        <dbReference type="RuleBase" id="RU361185"/>
    </source>
</evidence>
<dbReference type="InterPro" id="IPR013780">
    <property type="entry name" value="Glyco_hydro_b"/>
</dbReference>
<dbReference type="Pfam" id="PF21365">
    <property type="entry name" value="Glyco_hydro_31_3rd"/>
    <property type="match status" value="1"/>
</dbReference>
<keyword evidence="3 4" id="KW-0326">Glycosidase</keyword>
<gene>
    <name evidence="8" type="ORF">DW888_12500</name>
</gene>
<dbReference type="Gene3D" id="3.20.20.80">
    <property type="entry name" value="Glycosidases"/>
    <property type="match status" value="1"/>
</dbReference>
<comment type="caution">
    <text evidence="8">The sequence shown here is derived from an EMBL/GenBank/DDBJ whole genome shotgun (WGS) entry which is preliminary data.</text>
</comment>
<evidence type="ECO:0000313" key="8">
    <source>
        <dbReference type="EMBL" id="RHB34768.1"/>
    </source>
</evidence>
<dbReference type="GO" id="GO:0004553">
    <property type="term" value="F:hydrolase activity, hydrolyzing O-glycosyl compounds"/>
    <property type="evidence" value="ECO:0007669"/>
    <property type="project" value="InterPro"/>
</dbReference>
<dbReference type="Proteomes" id="UP000284379">
    <property type="component" value="Unassembled WGS sequence"/>
</dbReference>
<organism evidence="8 9">
    <name type="scientific">Bacteroides nordii</name>
    <dbReference type="NCBI Taxonomy" id="291645"/>
    <lineage>
        <taxon>Bacteria</taxon>
        <taxon>Pseudomonadati</taxon>
        <taxon>Bacteroidota</taxon>
        <taxon>Bacteroidia</taxon>
        <taxon>Bacteroidales</taxon>
        <taxon>Bacteroidaceae</taxon>
        <taxon>Bacteroides</taxon>
    </lineage>
</organism>
<dbReference type="GO" id="GO:0005975">
    <property type="term" value="P:carbohydrate metabolic process"/>
    <property type="evidence" value="ECO:0007669"/>
    <property type="project" value="InterPro"/>
</dbReference>
<comment type="similarity">
    <text evidence="1 4">Belongs to the glycosyl hydrolase 31 family.</text>
</comment>
<dbReference type="CDD" id="cd06592">
    <property type="entry name" value="GH31_NET37"/>
    <property type="match status" value="1"/>
</dbReference>
<evidence type="ECO:0000313" key="9">
    <source>
        <dbReference type="Proteomes" id="UP000284379"/>
    </source>
</evidence>
<dbReference type="SUPFAM" id="SSF51445">
    <property type="entry name" value="(Trans)glycosidases"/>
    <property type="match status" value="1"/>
</dbReference>